<dbReference type="STRING" id="1107311.Q767_10635"/>
<reference evidence="3" key="1">
    <citation type="submission" date="2013-09" db="EMBL/GenBank/DDBJ databases">
        <authorList>
            <person name="Zeng Z."/>
            <person name="Chen C."/>
        </authorList>
    </citation>
    <scope>NUCLEOTIDE SEQUENCE [LARGE SCALE GENOMIC DNA]</scope>
    <source>
        <strain evidence="3">DK69</strain>
    </source>
</reference>
<evidence type="ECO:0000313" key="2">
    <source>
        <dbReference type="EMBL" id="KGO95665.1"/>
    </source>
</evidence>
<evidence type="ECO:0000256" key="1">
    <source>
        <dbReference type="SAM" id="Coils"/>
    </source>
</evidence>
<protein>
    <submittedName>
        <fullName evidence="2">Uncharacterized protein</fullName>
    </submittedName>
</protein>
<feature type="coiled-coil region" evidence="1">
    <location>
        <begin position="85"/>
        <end position="112"/>
    </location>
</feature>
<evidence type="ECO:0000313" key="3">
    <source>
        <dbReference type="Proteomes" id="UP000030149"/>
    </source>
</evidence>
<dbReference type="OrthoDB" id="1066044at2"/>
<keyword evidence="1" id="KW-0175">Coiled coil</keyword>
<gene>
    <name evidence="2" type="ORF">Q767_10635</name>
</gene>
<dbReference type="RefSeq" id="WP_023573858.1">
    <property type="nucleotide sequence ID" value="NZ_AVCS01000013.1"/>
</dbReference>
<sequence>MDKNNILQHIEDFTADQLFGFIKQGITTLDELKQTGNLDSSKRKAIVALQTSIDEDDDAAWEIARYGNESKLSDYITNFPAGKHVLEAKQKIDTLVQQRANAQAEKQKILNNIQGNPNFYAPSKILEYLQSGTFTESDLINSGIPQSAIDSLGNIQTPELTIGLTPSSIPPDYTEVYFWGGTGSGKTCALGAILQVAEQKGYLNIATGPGYLYANQLKNIFSDDGVANDFLPAPSPLDTTQYLPFTVKKPNEKNSRSVSLIELSGEIFKCFFLKNSGHGLPTRDHENTFNSLNSFLSSTNRKIHFFFIDYDRENKPDGSGLKQSDYLAAASTYFKNNQVFGKTTDAIFVVLTKSDLLTDEQGNNIPVAKRVEYAKKHLNEKNYSAFINTLKDNCKKYSINGGKLTVEPFSLGKVYFQQICDFDGSSAGTIVEILMERIAPSKKSLLDIFNK</sequence>
<proteinExistence type="predicted"/>
<dbReference type="EMBL" id="JRLZ01000009">
    <property type="protein sequence ID" value="KGO95665.1"/>
    <property type="molecule type" value="Genomic_DNA"/>
</dbReference>
<keyword evidence="3" id="KW-1185">Reference proteome</keyword>
<dbReference type="eggNOG" id="ENOG5030P21">
    <property type="taxonomic scope" value="Bacteria"/>
</dbReference>
<organism evidence="2 3">
    <name type="scientific">Flavobacterium enshiense DK69</name>
    <dbReference type="NCBI Taxonomy" id="1107311"/>
    <lineage>
        <taxon>Bacteria</taxon>
        <taxon>Pseudomonadati</taxon>
        <taxon>Bacteroidota</taxon>
        <taxon>Flavobacteriia</taxon>
        <taxon>Flavobacteriales</taxon>
        <taxon>Flavobacteriaceae</taxon>
        <taxon>Flavobacterium</taxon>
    </lineage>
</organism>
<accession>V6S7I8</accession>
<dbReference type="AlphaFoldDB" id="V6S7I8"/>
<dbReference type="PATRIC" id="fig|1107311.3.peg.1838"/>
<comment type="caution">
    <text evidence="2">The sequence shown here is derived from an EMBL/GenBank/DDBJ whole genome shotgun (WGS) entry which is preliminary data.</text>
</comment>
<name>V6S7I8_9FLAO</name>
<reference evidence="2 3" key="2">
    <citation type="journal article" date="2015" name="Stand. Genomic Sci.">
        <title>High quality draft genomic sequence of Flavobacterium enshiense DK69(T) and comparison among Flavobacterium genomes.</title>
        <authorList>
            <person name="Zeng Z."/>
            <person name="Chen C."/>
            <person name="Du H."/>
            <person name="Wang G."/>
            <person name="Li M."/>
        </authorList>
    </citation>
    <scope>NUCLEOTIDE SEQUENCE [LARGE SCALE GENOMIC DNA]</scope>
    <source>
        <strain evidence="2 3">DK69</strain>
    </source>
</reference>
<dbReference type="Proteomes" id="UP000030149">
    <property type="component" value="Unassembled WGS sequence"/>
</dbReference>